<dbReference type="KEGG" id="pce:PECL_1791"/>
<sequence>MFGSRKMKVGEAFNLMETKMGPQPWLEDWRESPWEIVFGGVLVQNTTWRNVEPSLNNLKERTGFDPNKLLQLTTIELQNLVRPSGFYTRKAQTLRNVSEWAAGHHFSVAEIKSSNQAKIRSELLNLSGIGPETADYVLMYAFDMPGFIADKYSRRIFEWMGIAVGTKYDDIKTSVESSVYLSENEWKEFHALIVNAGKQWKEVQDFQEFMGIE</sequence>
<dbReference type="EMBL" id="CP003137">
    <property type="protein sequence ID" value="AEV96004.1"/>
    <property type="molecule type" value="Genomic_DNA"/>
</dbReference>
<evidence type="ECO:0000313" key="7">
    <source>
        <dbReference type="Proteomes" id="UP000005444"/>
    </source>
</evidence>
<reference evidence="6 7" key="1">
    <citation type="journal article" date="2012" name="J. Bacteriol.">
        <title>Complete Genome Sequence of the Beer Spoilage Organism Pediococcus claussenii ATCC BAA-344T.</title>
        <authorList>
            <person name="Pittet V."/>
            <person name="Abegunde T."/>
            <person name="Marfleet T."/>
            <person name="Haakensen M."/>
            <person name="Morrow K."/>
            <person name="Jayaprakash T."/>
            <person name="Schroeder K."/>
            <person name="Trost B."/>
            <person name="Byrns S."/>
            <person name="Bergsveinson J."/>
            <person name="Kusalik A."/>
            <person name="Ziola B."/>
        </authorList>
    </citation>
    <scope>NUCLEOTIDE SEQUENCE [LARGE SCALE GENOMIC DNA]</scope>
    <source>
        <strain evidence="6 7">ATCC BAA-344</strain>
    </source>
</reference>
<keyword evidence="3" id="KW-0408">Iron</keyword>
<feature type="domain" description="HhH-GPD" evidence="5">
    <location>
        <begin position="42"/>
        <end position="199"/>
    </location>
</feature>
<dbReference type="HOGENOM" id="CLU_012862_6_0_9"/>
<accession>G8PBU6</accession>
<dbReference type="InterPro" id="IPR011257">
    <property type="entry name" value="DNA_glycosylase"/>
</dbReference>
<dbReference type="Gene3D" id="1.10.340.30">
    <property type="entry name" value="Hypothetical protein, domain 2"/>
    <property type="match status" value="1"/>
</dbReference>
<keyword evidence="1" id="KW-0004">4Fe-4S</keyword>
<dbReference type="GO" id="GO:0051539">
    <property type="term" value="F:4 iron, 4 sulfur cluster binding"/>
    <property type="evidence" value="ECO:0007669"/>
    <property type="project" value="UniProtKB-KW"/>
</dbReference>
<dbReference type="eggNOG" id="COG2231">
    <property type="taxonomic scope" value="Bacteria"/>
</dbReference>
<dbReference type="GO" id="GO:0046872">
    <property type="term" value="F:metal ion binding"/>
    <property type="evidence" value="ECO:0007669"/>
    <property type="project" value="UniProtKB-KW"/>
</dbReference>
<protein>
    <submittedName>
        <fullName evidence="6">HhH-GPD superbase excision DNA repair family protein</fullName>
    </submittedName>
</protein>
<evidence type="ECO:0000256" key="4">
    <source>
        <dbReference type="ARBA" id="ARBA00023014"/>
    </source>
</evidence>
<dbReference type="PANTHER" id="PTHR10359">
    <property type="entry name" value="A/G-SPECIFIC ADENINE GLYCOSYLASE/ENDONUCLEASE III"/>
    <property type="match status" value="1"/>
</dbReference>
<name>G8PBU6_PEDCP</name>
<dbReference type="PIRSF" id="PIRSF001435">
    <property type="entry name" value="Nth"/>
    <property type="match status" value="1"/>
</dbReference>
<dbReference type="Proteomes" id="UP000005444">
    <property type="component" value="Chromosome"/>
</dbReference>
<evidence type="ECO:0000256" key="2">
    <source>
        <dbReference type="ARBA" id="ARBA00022723"/>
    </source>
</evidence>
<organism evidence="6 7">
    <name type="scientific">Pediococcus claussenii (strain ATCC BAA-344 / DSM 14800 / JCM 18046 / KCTC 3811 / LMG 21948 / P06)</name>
    <dbReference type="NCBI Taxonomy" id="701521"/>
    <lineage>
        <taxon>Bacteria</taxon>
        <taxon>Bacillati</taxon>
        <taxon>Bacillota</taxon>
        <taxon>Bacilli</taxon>
        <taxon>Lactobacillales</taxon>
        <taxon>Lactobacillaceae</taxon>
        <taxon>Pediococcus</taxon>
    </lineage>
</organism>
<keyword evidence="4" id="KW-0411">Iron-sulfur</keyword>
<dbReference type="STRING" id="701521.PECL_1791"/>
<dbReference type="GO" id="GO:0006284">
    <property type="term" value="P:base-excision repair"/>
    <property type="evidence" value="ECO:0007669"/>
    <property type="project" value="InterPro"/>
</dbReference>
<dbReference type="PANTHER" id="PTHR10359:SF19">
    <property type="entry name" value="DNA REPAIR GLYCOSYLASE MJ1434-RELATED"/>
    <property type="match status" value="1"/>
</dbReference>
<dbReference type="PATRIC" id="fig|701521.8.peg.1693"/>
<dbReference type="CDD" id="cd00056">
    <property type="entry name" value="ENDO3c"/>
    <property type="match status" value="1"/>
</dbReference>
<dbReference type="SMART" id="SM00478">
    <property type="entry name" value="ENDO3c"/>
    <property type="match status" value="1"/>
</dbReference>
<keyword evidence="2" id="KW-0479">Metal-binding</keyword>
<dbReference type="SUPFAM" id="SSF48150">
    <property type="entry name" value="DNA-glycosylase"/>
    <property type="match status" value="1"/>
</dbReference>
<dbReference type="GO" id="GO:0003824">
    <property type="term" value="F:catalytic activity"/>
    <property type="evidence" value="ECO:0007669"/>
    <property type="project" value="InterPro"/>
</dbReference>
<dbReference type="Pfam" id="PF00730">
    <property type="entry name" value="HhH-GPD"/>
    <property type="match status" value="1"/>
</dbReference>
<gene>
    <name evidence="6" type="ordered locus">PECL_1791</name>
</gene>
<evidence type="ECO:0000313" key="6">
    <source>
        <dbReference type="EMBL" id="AEV96004.1"/>
    </source>
</evidence>
<evidence type="ECO:0000259" key="5">
    <source>
        <dbReference type="SMART" id="SM00478"/>
    </source>
</evidence>
<proteinExistence type="predicted"/>
<dbReference type="InterPro" id="IPR003265">
    <property type="entry name" value="HhH-GPD_domain"/>
</dbReference>
<evidence type="ECO:0000256" key="1">
    <source>
        <dbReference type="ARBA" id="ARBA00022485"/>
    </source>
</evidence>
<evidence type="ECO:0000256" key="3">
    <source>
        <dbReference type="ARBA" id="ARBA00023004"/>
    </source>
</evidence>
<keyword evidence="7" id="KW-1185">Reference proteome</keyword>
<dbReference type="AlphaFoldDB" id="G8PBU6"/>